<protein>
    <recommendedName>
        <fullName evidence="4">TPR-like protein</fullName>
    </recommendedName>
</protein>
<evidence type="ECO:0000313" key="3">
    <source>
        <dbReference type="Proteomes" id="UP000620124"/>
    </source>
</evidence>
<evidence type="ECO:0000256" key="1">
    <source>
        <dbReference type="SAM" id="MobiDB-lite"/>
    </source>
</evidence>
<evidence type="ECO:0008006" key="4">
    <source>
        <dbReference type="Google" id="ProtNLM"/>
    </source>
</evidence>
<name>A0A8H6YEW4_9AGAR</name>
<feature type="region of interest" description="Disordered" evidence="1">
    <location>
        <begin position="1"/>
        <end position="41"/>
    </location>
</feature>
<dbReference type="Gene3D" id="1.25.40.10">
    <property type="entry name" value="Tetratricopeptide repeat domain"/>
    <property type="match status" value="1"/>
</dbReference>
<keyword evidence="3" id="KW-1185">Reference proteome</keyword>
<accession>A0A8H6YEW4</accession>
<dbReference type="Proteomes" id="UP000620124">
    <property type="component" value="Unassembled WGS sequence"/>
</dbReference>
<organism evidence="2 3">
    <name type="scientific">Mycena venus</name>
    <dbReference type="NCBI Taxonomy" id="2733690"/>
    <lineage>
        <taxon>Eukaryota</taxon>
        <taxon>Fungi</taxon>
        <taxon>Dikarya</taxon>
        <taxon>Basidiomycota</taxon>
        <taxon>Agaricomycotina</taxon>
        <taxon>Agaricomycetes</taxon>
        <taxon>Agaricomycetidae</taxon>
        <taxon>Agaricales</taxon>
        <taxon>Marasmiineae</taxon>
        <taxon>Mycenaceae</taxon>
        <taxon>Mycena</taxon>
    </lineage>
</organism>
<dbReference type="InterPro" id="IPR011990">
    <property type="entry name" value="TPR-like_helical_dom_sf"/>
</dbReference>
<evidence type="ECO:0000313" key="2">
    <source>
        <dbReference type="EMBL" id="KAF7358448.1"/>
    </source>
</evidence>
<dbReference type="EMBL" id="JACAZI010000006">
    <property type="protein sequence ID" value="KAF7358448.1"/>
    <property type="molecule type" value="Genomic_DNA"/>
</dbReference>
<reference evidence="2" key="1">
    <citation type="submission" date="2020-05" db="EMBL/GenBank/DDBJ databases">
        <title>Mycena genomes resolve the evolution of fungal bioluminescence.</title>
        <authorList>
            <person name="Tsai I.J."/>
        </authorList>
    </citation>
    <scope>NUCLEOTIDE SEQUENCE</scope>
    <source>
        <strain evidence="2">CCC161011</strain>
    </source>
</reference>
<dbReference type="AlphaFoldDB" id="A0A8H6YEW4"/>
<proteinExistence type="predicted"/>
<sequence>MSKSSAVRCKRPKEPKEFTLTGKENIPTKENQTLPGSPGNANADGAEADIHCYYTNLNKYTQSFKSDDDSLATATHYARKLVKEFPAKAGCYYLLGACLTYQYEKFRKVEDLENALENNQKAVDLVDPKMDTARKLKICYHKWLHNLATTFRYRYHHHGHLVDLQEAEKRTKEACAVSQDAQGLQILGACQMDLYWNSGDRKHLEEALNSNDQALERSEHLQNDVERSQCLQNLVTSLVAMYREEMQPENHHAVTEGYLAVAEWYLNRAVSLNLKVVEVLEKLLPSPARVPLEMNLAIFYLEHYEAKKDMSDLQKAIDRMETAACQDSLFRQQCFQNLAVFYLTRYWVKNNDKDLQDAQDNYKKSFKYPSLNVLNTWDAAQNWASLEKEIKLLEKKPHQDSRELEAHLTAFGLLPIMLQTGDSMT</sequence>
<comment type="caution">
    <text evidence="2">The sequence shown here is derived from an EMBL/GenBank/DDBJ whole genome shotgun (WGS) entry which is preliminary data.</text>
</comment>
<gene>
    <name evidence="2" type="ORF">MVEN_00895300</name>
</gene>
<dbReference type="OrthoDB" id="9991317at2759"/>